<protein>
    <submittedName>
        <fullName evidence="1">Uncharacterized protein</fullName>
    </submittedName>
</protein>
<evidence type="ECO:0000313" key="1">
    <source>
        <dbReference type="EMBL" id="MBC3811723.1"/>
    </source>
</evidence>
<organism evidence="1 2">
    <name type="scientific">Undibacterium aquatile</name>
    <dbReference type="NCBI Taxonomy" id="1537398"/>
    <lineage>
        <taxon>Bacteria</taxon>
        <taxon>Pseudomonadati</taxon>
        <taxon>Pseudomonadota</taxon>
        <taxon>Betaproteobacteria</taxon>
        <taxon>Burkholderiales</taxon>
        <taxon>Oxalobacteraceae</taxon>
        <taxon>Undibacterium</taxon>
    </lineage>
</organism>
<comment type="caution">
    <text evidence="1">The sequence shown here is derived from an EMBL/GenBank/DDBJ whole genome shotgun (WGS) entry which is preliminary data.</text>
</comment>
<keyword evidence="2" id="KW-1185">Reference proteome</keyword>
<gene>
    <name evidence="1" type="ORF">H8K26_09745</name>
</gene>
<evidence type="ECO:0000313" key="2">
    <source>
        <dbReference type="Proteomes" id="UP000637632"/>
    </source>
</evidence>
<dbReference type="EMBL" id="JACOFT010000003">
    <property type="protein sequence ID" value="MBC3811723.1"/>
    <property type="molecule type" value="Genomic_DNA"/>
</dbReference>
<sequence>MLYQAISKLRDQLRTVFHVRRQRLLPPPGAKPAFGSTITLDRLKMQLFLPIDYEQWEWLTLRGWRTLESRQNRRRYYRVPRSAVTRLLHATPDEREFVHQRIVEHKYDKKRLE</sequence>
<dbReference type="RefSeq" id="WP_186882959.1">
    <property type="nucleotide sequence ID" value="NZ_JACOFT010000003.1"/>
</dbReference>
<reference evidence="1 2" key="1">
    <citation type="submission" date="2020-08" db="EMBL/GenBank/DDBJ databases">
        <title>Novel species isolated from subtropical streams in China.</title>
        <authorList>
            <person name="Lu H."/>
        </authorList>
    </citation>
    <scope>NUCLEOTIDE SEQUENCE [LARGE SCALE GENOMIC DNA]</scope>
    <source>
        <strain evidence="1 2">CCTCC AB 2015119</strain>
    </source>
</reference>
<accession>A0ABR6XG42</accession>
<name>A0ABR6XG42_9BURK</name>
<dbReference type="Proteomes" id="UP000637632">
    <property type="component" value="Unassembled WGS sequence"/>
</dbReference>
<proteinExistence type="predicted"/>